<protein>
    <submittedName>
        <fullName evidence="1">Uncharacterized protein</fullName>
    </submittedName>
</protein>
<keyword evidence="3" id="KW-1185">Reference proteome</keyword>
<reference evidence="1" key="1">
    <citation type="journal article" date="2019" name="Environ. Microbiol.">
        <title>Fungal ecological strategies reflected in gene transcription - a case study of two litter decomposers.</title>
        <authorList>
            <person name="Barbi F."/>
            <person name="Kohler A."/>
            <person name="Barry K."/>
            <person name="Baskaran P."/>
            <person name="Daum C."/>
            <person name="Fauchery L."/>
            <person name="Ihrmark K."/>
            <person name="Kuo A."/>
            <person name="LaButti K."/>
            <person name="Lipzen A."/>
            <person name="Morin E."/>
            <person name="Grigoriev I.V."/>
            <person name="Henrissat B."/>
            <person name="Lindahl B."/>
            <person name="Martin F."/>
        </authorList>
    </citation>
    <scope>NUCLEOTIDE SEQUENCE</scope>
    <source>
        <strain evidence="1">JB14</strain>
    </source>
</reference>
<name>A0A6A4H2E5_9AGAR</name>
<dbReference type="EMBL" id="ML769620">
    <property type="protein sequence ID" value="KAE9391544.1"/>
    <property type="molecule type" value="Genomic_DNA"/>
</dbReference>
<dbReference type="Proteomes" id="UP000799118">
    <property type="component" value="Unassembled WGS sequence"/>
</dbReference>
<organism evidence="1 3">
    <name type="scientific">Gymnopus androsaceus JB14</name>
    <dbReference type="NCBI Taxonomy" id="1447944"/>
    <lineage>
        <taxon>Eukaryota</taxon>
        <taxon>Fungi</taxon>
        <taxon>Dikarya</taxon>
        <taxon>Basidiomycota</taxon>
        <taxon>Agaricomycotina</taxon>
        <taxon>Agaricomycetes</taxon>
        <taxon>Agaricomycetidae</taxon>
        <taxon>Agaricales</taxon>
        <taxon>Marasmiineae</taxon>
        <taxon>Omphalotaceae</taxon>
        <taxon>Gymnopus</taxon>
    </lineage>
</organism>
<sequence length="71" mass="8101">MLSFGPRSRCWPGVRHDCNSKQKIQRNPFRCPLIQLASKRSPMSRISQSILCGSRAEEVVWIVGDLQEGCR</sequence>
<proteinExistence type="predicted"/>
<evidence type="ECO:0000313" key="3">
    <source>
        <dbReference type="Proteomes" id="UP000799118"/>
    </source>
</evidence>
<evidence type="ECO:0000313" key="2">
    <source>
        <dbReference type="EMBL" id="KAE9391546.1"/>
    </source>
</evidence>
<gene>
    <name evidence="1" type="ORF">BT96DRAFT_303554</name>
    <name evidence="2" type="ORF">BT96DRAFT_303571</name>
</gene>
<dbReference type="EMBL" id="ML769620">
    <property type="protein sequence ID" value="KAE9391546.1"/>
    <property type="molecule type" value="Genomic_DNA"/>
</dbReference>
<accession>A0A6A4H2E5</accession>
<dbReference type="AlphaFoldDB" id="A0A6A4H2E5"/>
<evidence type="ECO:0000313" key="1">
    <source>
        <dbReference type="EMBL" id="KAE9391544.1"/>
    </source>
</evidence>